<dbReference type="GO" id="GO:0005576">
    <property type="term" value="C:extracellular region"/>
    <property type="evidence" value="ECO:0007669"/>
    <property type="project" value="UniProtKB-SubCell"/>
</dbReference>
<dbReference type="Pfam" id="PF00353">
    <property type="entry name" value="HemolysinCabind"/>
    <property type="match status" value="1"/>
</dbReference>
<organism evidence="3 4">
    <name type="scientific">Methylobrevis pamukkalensis</name>
    <dbReference type="NCBI Taxonomy" id="1439726"/>
    <lineage>
        <taxon>Bacteria</taxon>
        <taxon>Pseudomonadati</taxon>
        <taxon>Pseudomonadota</taxon>
        <taxon>Alphaproteobacteria</taxon>
        <taxon>Hyphomicrobiales</taxon>
        <taxon>Pleomorphomonadaceae</taxon>
        <taxon>Methylobrevis</taxon>
    </lineage>
</organism>
<evidence type="ECO:0000256" key="1">
    <source>
        <dbReference type="ARBA" id="ARBA00004613"/>
    </source>
</evidence>
<dbReference type="AlphaFoldDB" id="A0A1E3H211"/>
<dbReference type="Gene3D" id="3.30.1500.10">
    <property type="entry name" value="Haem-binding HasA"/>
    <property type="match status" value="1"/>
</dbReference>
<dbReference type="PANTHER" id="PTHR38340">
    <property type="entry name" value="S-LAYER PROTEIN"/>
    <property type="match status" value="1"/>
</dbReference>
<dbReference type="RefSeq" id="WP_069306952.1">
    <property type="nucleotide sequence ID" value="NZ_MCRJ01000052.1"/>
</dbReference>
<dbReference type="Gene3D" id="2.150.10.10">
    <property type="entry name" value="Serralysin-like metalloprotease, C-terminal"/>
    <property type="match status" value="1"/>
</dbReference>
<dbReference type="InterPro" id="IPR001343">
    <property type="entry name" value="Hemolysn_Ca-bd"/>
</dbReference>
<dbReference type="SUPFAM" id="SSF54621">
    <property type="entry name" value="Heme-binding protein A (HasA)"/>
    <property type="match status" value="1"/>
</dbReference>
<proteinExistence type="predicted"/>
<gene>
    <name evidence="3" type="primary">hlyA_4</name>
    <name evidence="3" type="ORF">A6302_02289</name>
</gene>
<dbReference type="PRINTS" id="PR00313">
    <property type="entry name" value="CABNDNGRPT"/>
</dbReference>
<dbReference type="InterPro" id="IPR050557">
    <property type="entry name" value="RTX_toxin/Mannuronan_C5-epim"/>
</dbReference>
<evidence type="ECO:0000313" key="3">
    <source>
        <dbReference type="EMBL" id="ODN70368.1"/>
    </source>
</evidence>
<dbReference type="InterPro" id="IPR010495">
    <property type="entry name" value="HasA_haem-bd"/>
</dbReference>
<dbReference type="InterPro" id="IPR036912">
    <property type="entry name" value="HasA_haem-bd_sf"/>
</dbReference>
<dbReference type="InterPro" id="IPR011049">
    <property type="entry name" value="Serralysin-like_metalloprot_C"/>
</dbReference>
<comment type="caution">
    <text evidence="3">The sequence shown here is derived from an EMBL/GenBank/DDBJ whole genome shotgun (WGS) entry which is preliminary data.</text>
</comment>
<dbReference type="SUPFAM" id="SSF51120">
    <property type="entry name" value="beta-Roll"/>
    <property type="match status" value="1"/>
</dbReference>
<comment type="subcellular location">
    <subcellularLocation>
        <location evidence="1">Secreted</location>
    </subcellularLocation>
</comment>
<protein>
    <submittedName>
        <fullName evidence="3">Hemolysin, chromosomal</fullName>
    </submittedName>
</protein>
<dbReference type="PROSITE" id="PS00330">
    <property type="entry name" value="HEMOLYSIN_CALCIUM"/>
    <property type="match status" value="3"/>
</dbReference>
<name>A0A1E3H211_9HYPH</name>
<dbReference type="PANTHER" id="PTHR38340:SF1">
    <property type="entry name" value="S-LAYER PROTEIN"/>
    <property type="match status" value="1"/>
</dbReference>
<dbReference type="Proteomes" id="UP000094622">
    <property type="component" value="Unassembled WGS sequence"/>
</dbReference>
<keyword evidence="2" id="KW-0964">Secreted</keyword>
<dbReference type="OrthoDB" id="8418060at2"/>
<reference evidence="3 4" key="1">
    <citation type="submission" date="2016-07" db="EMBL/GenBank/DDBJ databases">
        <title>Draft Genome Sequence of Methylobrevis pamukkalensis PK2.</title>
        <authorList>
            <person name="Vasilenko O.V."/>
            <person name="Doronina N.V."/>
            <person name="Shmareva M.N."/>
            <person name="Tarlachkov S.V."/>
            <person name="Mustakhimov I."/>
            <person name="Trotsenko Y.A."/>
        </authorList>
    </citation>
    <scope>NUCLEOTIDE SEQUENCE [LARGE SCALE GENOMIC DNA]</scope>
    <source>
        <strain evidence="3 4">PK2</strain>
    </source>
</reference>
<keyword evidence="4" id="KW-1185">Reference proteome</keyword>
<evidence type="ECO:0000313" key="4">
    <source>
        <dbReference type="Proteomes" id="UP000094622"/>
    </source>
</evidence>
<sequence length="317" mass="32599">MAITIDIANTKGLVVDGVRVSFQEYLDAFEANFTPEGYGQFNESNGPYPAPYEGTEYITSEDAALSGDTSAQAVVANGDLSYNMTTHQLTGTIDEIEFGFGASEVSDDFQFAVTDIVIGNLGITGSDVSTVISGTMNGDPSALEAILAANAIQFNGSDKGDIFTGSDFADTIRGNHGSDVLYGGNGADRINGGKAGDMLYGEGGNDSLVGDAGNDTLDGGRGLDRLNGGIGNDTLTGGSGSDTFVFDVANFGVDTITDFASNDIIRFATSLFDDFASVLGATSTNGDGDAVISLGDNSITLIDVAKADLVADDFIFA</sequence>
<accession>A0A1E3H211</accession>
<dbReference type="GO" id="GO:0005509">
    <property type="term" value="F:calcium ion binding"/>
    <property type="evidence" value="ECO:0007669"/>
    <property type="project" value="InterPro"/>
</dbReference>
<dbReference type="Pfam" id="PF06438">
    <property type="entry name" value="HasA"/>
    <property type="match status" value="1"/>
</dbReference>
<dbReference type="EMBL" id="MCRJ01000052">
    <property type="protein sequence ID" value="ODN70368.1"/>
    <property type="molecule type" value="Genomic_DNA"/>
</dbReference>
<evidence type="ECO:0000256" key="2">
    <source>
        <dbReference type="ARBA" id="ARBA00022525"/>
    </source>
</evidence>
<dbReference type="InterPro" id="IPR018511">
    <property type="entry name" value="Hemolysin-typ_Ca-bd_CS"/>
</dbReference>